<proteinExistence type="inferred from homology"/>
<dbReference type="NCBIfam" id="NF033563">
    <property type="entry name" value="transpos_IS30"/>
    <property type="match status" value="1"/>
</dbReference>
<dbReference type="RefSeq" id="WP_087639480.1">
    <property type="nucleotide sequence ID" value="NZ_CP147246.1"/>
</dbReference>
<dbReference type="OrthoDB" id="9776104at2"/>
<dbReference type="Pfam" id="PF13936">
    <property type="entry name" value="HTH_38"/>
    <property type="match status" value="1"/>
</dbReference>
<dbReference type="InterPro" id="IPR053392">
    <property type="entry name" value="Transposase_IS30-like"/>
</dbReference>
<keyword evidence="5" id="KW-0233">DNA recombination</keyword>
<gene>
    <name evidence="7" type="ORF">A5889_000273</name>
    <name evidence="8" type="ORF">A5889_002867</name>
</gene>
<evidence type="ECO:0000256" key="3">
    <source>
        <dbReference type="ARBA" id="ARBA00022578"/>
    </source>
</evidence>
<dbReference type="InterPro" id="IPR012337">
    <property type="entry name" value="RNaseH-like_sf"/>
</dbReference>
<dbReference type="PROSITE" id="PS50994">
    <property type="entry name" value="INTEGRASE"/>
    <property type="match status" value="1"/>
</dbReference>
<evidence type="ECO:0000256" key="4">
    <source>
        <dbReference type="ARBA" id="ARBA00023125"/>
    </source>
</evidence>
<dbReference type="GO" id="GO:0003677">
    <property type="term" value="F:DNA binding"/>
    <property type="evidence" value="ECO:0007669"/>
    <property type="project" value="UniProtKB-KW"/>
</dbReference>
<evidence type="ECO:0000259" key="6">
    <source>
        <dbReference type="PROSITE" id="PS50994"/>
    </source>
</evidence>
<dbReference type="PROSITE" id="PS01043">
    <property type="entry name" value="TRANSPOSASE_IS30"/>
    <property type="match status" value="1"/>
</dbReference>
<dbReference type="InterPro" id="IPR051917">
    <property type="entry name" value="Transposase-Integrase"/>
</dbReference>
<dbReference type="GO" id="GO:0015074">
    <property type="term" value="P:DNA integration"/>
    <property type="evidence" value="ECO:0007669"/>
    <property type="project" value="InterPro"/>
</dbReference>
<evidence type="ECO:0000256" key="5">
    <source>
        <dbReference type="ARBA" id="ARBA00023172"/>
    </source>
</evidence>
<evidence type="ECO:0000313" key="9">
    <source>
        <dbReference type="Proteomes" id="UP000196151"/>
    </source>
</evidence>
<dbReference type="InterPro" id="IPR036397">
    <property type="entry name" value="RNaseH_sf"/>
</dbReference>
<evidence type="ECO:0000313" key="7">
    <source>
        <dbReference type="EMBL" id="OUZ34798.1"/>
    </source>
</evidence>
<protein>
    <recommendedName>
        <fullName evidence="6">Integrase catalytic domain-containing protein</fullName>
    </recommendedName>
</protein>
<dbReference type="AlphaFoldDB" id="A0A200JC88"/>
<dbReference type="EMBL" id="NIBQ01000001">
    <property type="protein sequence ID" value="OUZ34798.1"/>
    <property type="molecule type" value="Genomic_DNA"/>
</dbReference>
<dbReference type="GO" id="GO:0005829">
    <property type="term" value="C:cytosol"/>
    <property type="evidence" value="ECO:0007669"/>
    <property type="project" value="TreeGrafter"/>
</dbReference>
<comment type="similarity">
    <text evidence="2">Belongs to the transposase IS30 family.</text>
</comment>
<evidence type="ECO:0000313" key="8">
    <source>
        <dbReference type="EMBL" id="WYJ95319.1"/>
    </source>
</evidence>
<dbReference type="GO" id="GO:0006313">
    <property type="term" value="P:DNA transposition"/>
    <property type="evidence" value="ECO:0007669"/>
    <property type="project" value="InterPro"/>
</dbReference>
<dbReference type="GO" id="GO:0004803">
    <property type="term" value="F:transposase activity"/>
    <property type="evidence" value="ECO:0007669"/>
    <property type="project" value="InterPro"/>
</dbReference>
<name>A0A200JC88_9ENTE</name>
<reference evidence="8" key="2">
    <citation type="submission" date="2017-05" db="EMBL/GenBank/DDBJ databases">
        <authorList>
            <consortium name="The Broad Institute Genomics Platform"/>
            <consortium name="The Broad Institute Genomic Center for Infectious Diseases"/>
            <person name="Earl A."/>
            <person name="Manson A."/>
            <person name="Schwartman J."/>
            <person name="Gilmore M."/>
            <person name="Abouelleil A."/>
            <person name="Cao P."/>
            <person name="Chapman S."/>
            <person name="Cusick C."/>
            <person name="Shea T."/>
            <person name="Young S."/>
            <person name="Neafsey D."/>
            <person name="Nusbaum C."/>
            <person name="Birren B."/>
        </authorList>
    </citation>
    <scope>NUCLEOTIDE SEQUENCE</scope>
    <source>
        <strain evidence="8">9D6_DIV0238</strain>
    </source>
</reference>
<dbReference type="EMBL" id="CP147246">
    <property type="protein sequence ID" value="WYJ95319.1"/>
    <property type="molecule type" value="Genomic_DNA"/>
</dbReference>
<reference evidence="7" key="1">
    <citation type="submission" date="2017-05" db="EMBL/GenBank/DDBJ databases">
        <title>The Genome Sequence of Enterococcus sp. 9D6_DIV0238.</title>
        <authorList>
            <consortium name="The Broad Institute Genomics Platform"/>
            <consortium name="The Broad Institute Genomic Center for Infectious Diseases"/>
            <person name="Earl A."/>
            <person name="Manson A."/>
            <person name="Schwartman J."/>
            <person name="Gilmore M."/>
            <person name="Abouelleil A."/>
            <person name="Cao P."/>
            <person name="Chapman S."/>
            <person name="Cusick C."/>
            <person name="Shea T."/>
            <person name="Young S."/>
            <person name="Neafsey D."/>
            <person name="Nusbaum C."/>
            <person name="Birren B."/>
        </authorList>
    </citation>
    <scope>NUCLEOTIDE SEQUENCE [LARGE SCALE GENOMIC DNA]</scope>
    <source>
        <strain evidence="7">9D6_DIV0238</strain>
    </source>
</reference>
<evidence type="ECO:0000256" key="1">
    <source>
        <dbReference type="ARBA" id="ARBA00002190"/>
    </source>
</evidence>
<keyword evidence="4" id="KW-0238">DNA-binding</keyword>
<keyword evidence="3" id="KW-0815">Transposition</keyword>
<evidence type="ECO:0000256" key="2">
    <source>
        <dbReference type="ARBA" id="ARBA00006363"/>
    </source>
</evidence>
<dbReference type="Pfam" id="PF00665">
    <property type="entry name" value="rve"/>
    <property type="match status" value="1"/>
</dbReference>
<dbReference type="InterPro" id="IPR001584">
    <property type="entry name" value="Integrase_cat-core"/>
</dbReference>
<dbReference type="InterPro" id="IPR001598">
    <property type="entry name" value="Transposase_IS30_CS"/>
</dbReference>
<sequence>MTSYTHLTIREREMIFLYHGFGFTIRRIGRLIKRSPSTVMRELKRNTTKFKEYSPSQAQKSYHKNKQRCGRKKILDQSPYKETIRKLLFEDQWSPEQISNRINLENNESVVSYPTIYRSIYNGLFDDGFPVGSPGARKMLRRKERKSVTKRIGDRRGRFTDVKTIHERPTKAENREELGHWEADTVLGHRGKSCLVTLVDRKSRFLLAGRIPKNDSICVRDMIVKLLSPLNKSHRKTITPDRGPEFAKYKYFSRLCGIDCYFADPWSPWQRGTNENTNGLIREYLPKRTDMTPVSEEYIRSVVHKLNNRPRKCLNWKTPYEIFYDKSLSFIS</sequence>
<dbReference type="PANTHER" id="PTHR10948:SF23">
    <property type="entry name" value="TRANSPOSASE INSI FOR INSERTION SEQUENCE ELEMENT IS30A-RELATED"/>
    <property type="match status" value="1"/>
</dbReference>
<dbReference type="Gene3D" id="3.30.420.10">
    <property type="entry name" value="Ribonuclease H-like superfamily/Ribonuclease H"/>
    <property type="match status" value="1"/>
</dbReference>
<dbReference type="InterPro" id="IPR025246">
    <property type="entry name" value="IS30-like_HTH"/>
</dbReference>
<organism evidence="7">
    <name type="scientific">Candidatus Enterococcus dunnyi</name>
    <dbReference type="NCBI Taxonomy" id="1834192"/>
    <lineage>
        <taxon>Bacteria</taxon>
        <taxon>Bacillati</taxon>
        <taxon>Bacillota</taxon>
        <taxon>Bacilli</taxon>
        <taxon>Lactobacillales</taxon>
        <taxon>Enterococcaceae</taxon>
        <taxon>Enterococcus</taxon>
    </lineage>
</organism>
<reference evidence="8" key="3">
    <citation type="submission" date="2024-03" db="EMBL/GenBank/DDBJ databases">
        <title>The Genome Sequence of Enterococcus sp. DIV0238c.</title>
        <authorList>
            <consortium name="The Broad Institute Genomics Platform"/>
            <consortium name="The Broad Institute Microbial Omics Core"/>
            <consortium name="The Broad Institute Genomic Center for Infectious Diseases"/>
            <person name="Earl A."/>
            <person name="Manson A."/>
            <person name="Gilmore M."/>
            <person name="Schwartman J."/>
            <person name="Shea T."/>
            <person name="Abouelleil A."/>
            <person name="Cao P."/>
            <person name="Chapman S."/>
            <person name="Cusick C."/>
            <person name="Young S."/>
            <person name="Neafsey D."/>
            <person name="Nusbaum C."/>
            <person name="Birren B."/>
        </authorList>
    </citation>
    <scope>NUCLEOTIDE SEQUENCE</scope>
    <source>
        <strain evidence="8">9D6_DIV0238</strain>
    </source>
</reference>
<dbReference type="PANTHER" id="PTHR10948">
    <property type="entry name" value="TRANSPOSASE"/>
    <property type="match status" value="1"/>
</dbReference>
<keyword evidence="9" id="KW-1185">Reference proteome</keyword>
<feature type="domain" description="Integrase catalytic" evidence="6">
    <location>
        <begin position="165"/>
        <end position="327"/>
    </location>
</feature>
<comment type="function">
    <text evidence="1">Required for the transposition of the insertion element.</text>
</comment>
<accession>A0A200JC88</accession>
<dbReference type="Proteomes" id="UP000196151">
    <property type="component" value="Chromosome"/>
</dbReference>
<dbReference type="SUPFAM" id="SSF53098">
    <property type="entry name" value="Ribonuclease H-like"/>
    <property type="match status" value="1"/>
</dbReference>